<feature type="non-terminal residue" evidence="1">
    <location>
        <position position="1"/>
    </location>
</feature>
<evidence type="ECO:0000313" key="2">
    <source>
        <dbReference type="Proteomes" id="UP000265520"/>
    </source>
</evidence>
<dbReference type="Proteomes" id="UP000265520">
    <property type="component" value="Unassembled WGS sequence"/>
</dbReference>
<comment type="caution">
    <text evidence="1">The sequence shown here is derived from an EMBL/GenBank/DDBJ whole genome shotgun (WGS) entry which is preliminary data.</text>
</comment>
<keyword evidence="2" id="KW-1185">Reference proteome</keyword>
<dbReference type="AlphaFoldDB" id="A0A392R057"/>
<reference evidence="1 2" key="1">
    <citation type="journal article" date="2018" name="Front. Plant Sci.">
        <title>Red Clover (Trifolium pratense) and Zigzag Clover (T. medium) - A Picture of Genomic Similarities and Differences.</title>
        <authorList>
            <person name="Dluhosova J."/>
            <person name="Istvanek J."/>
            <person name="Nedelnik J."/>
            <person name="Repkova J."/>
        </authorList>
    </citation>
    <scope>NUCLEOTIDE SEQUENCE [LARGE SCALE GENOMIC DNA]</scope>
    <source>
        <strain evidence="2">cv. 10/8</strain>
        <tissue evidence="1">Leaf</tissue>
    </source>
</reference>
<sequence>EFVFSLLRMVEDEDLGGGLNGVGGNCVTETHWIRAAAVGADGTAVSLRWR</sequence>
<protein>
    <submittedName>
        <fullName evidence="1">Uncharacterized protein</fullName>
    </submittedName>
</protein>
<proteinExistence type="predicted"/>
<organism evidence="1 2">
    <name type="scientific">Trifolium medium</name>
    <dbReference type="NCBI Taxonomy" id="97028"/>
    <lineage>
        <taxon>Eukaryota</taxon>
        <taxon>Viridiplantae</taxon>
        <taxon>Streptophyta</taxon>
        <taxon>Embryophyta</taxon>
        <taxon>Tracheophyta</taxon>
        <taxon>Spermatophyta</taxon>
        <taxon>Magnoliopsida</taxon>
        <taxon>eudicotyledons</taxon>
        <taxon>Gunneridae</taxon>
        <taxon>Pentapetalae</taxon>
        <taxon>rosids</taxon>
        <taxon>fabids</taxon>
        <taxon>Fabales</taxon>
        <taxon>Fabaceae</taxon>
        <taxon>Papilionoideae</taxon>
        <taxon>50 kb inversion clade</taxon>
        <taxon>NPAAA clade</taxon>
        <taxon>Hologalegina</taxon>
        <taxon>IRL clade</taxon>
        <taxon>Trifolieae</taxon>
        <taxon>Trifolium</taxon>
    </lineage>
</organism>
<dbReference type="EMBL" id="LXQA010173844">
    <property type="protein sequence ID" value="MCI29627.1"/>
    <property type="molecule type" value="Genomic_DNA"/>
</dbReference>
<evidence type="ECO:0000313" key="1">
    <source>
        <dbReference type="EMBL" id="MCI29627.1"/>
    </source>
</evidence>
<accession>A0A392R057</accession>
<name>A0A392R057_9FABA</name>